<keyword evidence="3" id="KW-1185">Reference proteome</keyword>
<name>A0A849KVF3_9HYPH</name>
<dbReference type="Proteomes" id="UP000574931">
    <property type="component" value="Unassembled WGS sequence"/>
</dbReference>
<evidence type="ECO:0000313" key="3">
    <source>
        <dbReference type="Proteomes" id="UP000574931"/>
    </source>
</evidence>
<dbReference type="InterPro" id="IPR036291">
    <property type="entry name" value="NAD(P)-bd_dom_sf"/>
</dbReference>
<protein>
    <submittedName>
        <fullName evidence="2">Reductase</fullName>
    </submittedName>
</protein>
<accession>A0A849KVF3</accession>
<proteinExistence type="predicted"/>
<comment type="caution">
    <text evidence="2">The sequence shown here is derived from an EMBL/GenBank/DDBJ whole genome shotgun (WGS) entry which is preliminary data.</text>
</comment>
<evidence type="ECO:0000313" key="2">
    <source>
        <dbReference type="EMBL" id="NNU62899.1"/>
    </source>
</evidence>
<evidence type="ECO:0000256" key="1">
    <source>
        <dbReference type="SAM" id="MobiDB-lite"/>
    </source>
</evidence>
<organism evidence="2 3">
    <name type="scientific">Ochrobactrum soli</name>
    <dbReference type="NCBI Taxonomy" id="2448455"/>
    <lineage>
        <taxon>Bacteria</taxon>
        <taxon>Pseudomonadati</taxon>
        <taxon>Pseudomonadota</taxon>
        <taxon>Alphaproteobacteria</taxon>
        <taxon>Hyphomicrobiales</taxon>
        <taxon>Brucellaceae</taxon>
        <taxon>Brucella/Ochrobactrum group</taxon>
        <taxon>Ochrobactrum</taxon>
    </lineage>
</organism>
<feature type="region of interest" description="Disordered" evidence="1">
    <location>
        <begin position="57"/>
        <end position="82"/>
    </location>
</feature>
<sequence>MAQAVGGGADAVIDTVAYDEVHANQLLDIEGYVGQFVVISSSSVYRDEASRTLDEARENGFPDLPDGMTEEQPTVDPGPKNYSTKKVALERQLLDEAKRPVTILRPAAIHGTHSTHPREWWFVKRMLDGRAAIPLCFNGRSRFHTTAALNIAEVTSHALAQHRNLILNIADPVALTVHEIGTHIAEAMGWTGTLVPIETSNKSLDSIVGWTPWSVPAPFTLSTKAAQNIGYAAATDYAHSIANTCQWLRSSANKDWRERFPILAQYTIPLFDYDAEDAFFRS</sequence>
<dbReference type="EMBL" id="JABFCY010000017">
    <property type="protein sequence ID" value="NNU62899.1"/>
    <property type="molecule type" value="Genomic_DNA"/>
</dbReference>
<dbReference type="AlphaFoldDB" id="A0A849KVF3"/>
<dbReference type="RefSeq" id="WP_171319278.1">
    <property type="nucleotide sequence ID" value="NZ_JABFCY010000017.1"/>
</dbReference>
<gene>
    <name evidence="2" type="ORF">HKX02_21940</name>
</gene>
<dbReference type="SUPFAM" id="SSF51735">
    <property type="entry name" value="NAD(P)-binding Rossmann-fold domains"/>
    <property type="match status" value="1"/>
</dbReference>
<reference evidence="2 3" key="1">
    <citation type="submission" date="2020-05" db="EMBL/GenBank/DDBJ databases">
        <title>Draft Genome Sequence of Ochrobactrum soli Isolated from Stable Fly Gut.</title>
        <authorList>
            <person name="Pileggi M.T."/>
            <person name="Vazhakkala L.J."/>
            <person name="Wong C.N."/>
        </authorList>
    </citation>
    <scope>NUCLEOTIDE SEQUENCE [LARGE SCALE GENOMIC DNA]</scope>
    <source>
        <strain evidence="2 3">MTP-C0764</strain>
    </source>
</reference>
<dbReference type="Gene3D" id="3.40.50.720">
    <property type="entry name" value="NAD(P)-binding Rossmann-like Domain"/>
    <property type="match status" value="1"/>
</dbReference>